<dbReference type="PANTHER" id="PTHR34136">
    <property type="match status" value="1"/>
</dbReference>
<dbReference type="NCBIfam" id="TIGR00696">
    <property type="entry name" value="wecG_tagA_cpsF"/>
    <property type="match status" value="1"/>
</dbReference>
<dbReference type="EMBL" id="MGAL01000012">
    <property type="protein sequence ID" value="OGK48612.1"/>
    <property type="molecule type" value="Genomic_DNA"/>
</dbReference>
<comment type="caution">
    <text evidence="3">The sequence shown here is derived from an EMBL/GenBank/DDBJ whole genome shotgun (WGS) entry which is preliminary data.</text>
</comment>
<name>A0A1F7IZ14_9BACT</name>
<evidence type="ECO:0000256" key="2">
    <source>
        <dbReference type="ARBA" id="ARBA00022679"/>
    </source>
</evidence>
<evidence type="ECO:0000313" key="3">
    <source>
        <dbReference type="EMBL" id="OGK48612.1"/>
    </source>
</evidence>
<dbReference type="GO" id="GO:0016758">
    <property type="term" value="F:hexosyltransferase activity"/>
    <property type="evidence" value="ECO:0007669"/>
    <property type="project" value="TreeGrafter"/>
</dbReference>
<proteinExistence type="predicted"/>
<organism evidence="3 4">
    <name type="scientific">Candidatus Roizmanbacteria bacterium RIFCSPLOWO2_01_FULL_38_12</name>
    <dbReference type="NCBI Taxonomy" id="1802061"/>
    <lineage>
        <taxon>Bacteria</taxon>
        <taxon>Candidatus Roizmaniibacteriota</taxon>
    </lineage>
</organism>
<evidence type="ECO:0008006" key="5">
    <source>
        <dbReference type="Google" id="ProtNLM"/>
    </source>
</evidence>
<dbReference type="PANTHER" id="PTHR34136:SF1">
    <property type="entry name" value="UDP-N-ACETYL-D-MANNOSAMINURONIC ACID TRANSFERASE"/>
    <property type="match status" value="1"/>
</dbReference>
<protein>
    <recommendedName>
        <fullName evidence="5">Glycosyl transferase</fullName>
    </recommendedName>
</protein>
<dbReference type="Pfam" id="PF03808">
    <property type="entry name" value="Glyco_tran_WecG"/>
    <property type="match status" value="1"/>
</dbReference>
<dbReference type="InterPro" id="IPR004629">
    <property type="entry name" value="WecG_TagA_CpsF"/>
</dbReference>
<sequence length="253" mass="29061">MKQQNFLGLQVKVLLKKQVLEKISLFIDKPEGFFHIVSLNPENILITTKNELFRKVLSESDIQLIDGIGVKLAMQFFSVPTGQRLTGVDFMEEIIKTYSVRRLRVLFLGGRSNLADKVSNCYNNKYKNLSSIGISGIKNIANPSELEIKSIFSIVGDYKPQIIFAAFGSPYQELWFYQNKKQLNGIICMGVGGAFEFVAGVVPRAPKWVRKIGFEWLFRLTVQPWRIKRQLKLLQFVYAVLKEKLKMLFRSNN</sequence>
<evidence type="ECO:0000256" key="1">
    <source>
        <dbReference type="ARBA" id="ARBA00022676"/>
    </source>
</evidence>
<dbReference type="Proteomes" id="UP000177141">
    <property type="component" value="Unassembled WGS sequence"/>
</dbReference>
<evidence type="ECO:0000313" key="4">
    <source>
        <dbReference type="Proteomes" id="UP000177141"/>
    </source>
</evidence>
<keyword evidence="2" id="KW-0808">Transferase</keyword>
<keyword evidence="1" id="KW-0328">Glycosyltransferase</keyword>
<dbReference type="CDD" id="cd06533">
    <property type="entry name" value="Glyco_transf_WecG_TagA"/>
    <property type="match status" value="1"/>
</dbReference>
<reference evidence="3 4" key="1">
    <citation type="journal article" date="2016" name="Nat. Commun.">
        <title>Thousands of microbial genomes shed light on interconnected biogeochemical processes in an aquifer system.</title>
        <authorList>
            <person name="Anantharaman K."/>
            <person name="Brown C.T."/>
            <person name="Hug L.A."/>
            <person name="Sharon I."/>
            <person name="Castelle C.J."/>
            <person name="Probst A.J."/>
            <person name="Thomas B.C."/>
            <person name="Singh A."/>
            <person name="Wilkins M.J."/>
            <person name="Karaoz U."/>
            <person name="Brodie E.L."/>
            <person name="Williams K.H."/>
            <person name="Hubbard S.S."/>
            <person name="Banfield J.F."/>
        </authorList>
    </citation>
    <scope>NUCLEOTIDE SEQUENCE [LARGE SCALE GENOMIC DNA]</scope>
</reference>
<dbReference type="AlphaFoldDB" id="A0A1F7IZ14"/>
<gene>
    <name evidence="3" type="ORF">A3A93_05330</name>
</gene>
<accession>A0A1F7IZ14</accession>
<dbReference type="STRING" id="1802061.A3A93_05330"/>